<name>A0A7I9VG50_9ACTN</name>
<gene>
    <name evidence="2" type="ORF">nbrc107696_46380</name>
</gene>
<dbReference type="AlphaFoldDB" id="A0A7I9VG50"/>
<evidence type="ECO:0000256" key="1">
    <source>
        <dbReference type="SAM" id="MobiDB-lite"/>
    </source>
</evidence>
<proteinExistence type="predicted"/>
<protein>
    <recommendedName>
        <fullName evidence="4">MMPL family protein</fullName>
    </recommendedName>
</protein>
<evidence type="ECO:0000313" key="2">
    <source>
        <dbReference type="EMBL" id="GEE04192.1"/>
    </source>
</evidence>
<sequence>MLTRMTQRIIAAPKLVLTLTVVVLALCGAYGLGAADKMLAGGYEDPGAESSHARDVLADEFAQGGMQFVIKLDARPGTDATTDPQVIAARDEILAILDGKATATGGYVEQPILTVWNSPNLAGELLSTDRSSTQNRHGDLRRRRARAGQREGTGRSHRLRAARRADPDGRHGAGSTATINAQTTKDLCHRRSDRHPDQLPPAHRGVRRGRGGRAPGPRRRRGDRRHPGSPAPDRGFRRCVDLRAEPDDGDGPGPGDRLHAAHR</sequence>
<evidence type="ECO:0008006" key="4">
    <source>
        <dbReference type="Google" id="ProtNLM"/>
    </source>
</evidence>
<feature type="compositionally biased region" description="Polar residues" evidence="1">
    <location>
        <begin position="175"/>
        <end position="185"/>
    </location>
</feature>
<feature type="compositionally biased region" description="Basic and acidic residues" evidence="1">
    <location>
        <begin position="186"/>
        <end position="197"/>
    </location>
</feature>
<keyword evidence="3" id="KW-1185">Reference proteome</keyword>
<dbReference type="EMBL" id="BJOV01000009">
    <property type="protein sequence ID" value="GEE04192.1"/>
    <property type="molecule type" value="Genomic_DNA"/>
</dbReference>
<organism evidence="2 3">
    <name type="scientific">Gordonia spumicola</name>
    <dbReference type="NCBI Taxonomy" id="589161"/>
    <lineage>
        <taxon>Bacteria</taxon>
        <taxon>Bacillati</taxon>
        <taxon>Actinomycetota</taxon>
        <taxon>Actinomycetes</taxon>
        <taxon>Mycobacteriales</taxon>
        <taxon>Gordoniaceae</taxon>
        <taxon>Gordonia</taxon>
    </lineage>
</organism>
<feature type="compositionally biased region" description="Basic and acidic residues" evidence="1">
    <location>
        <begin position="234"/>
        <end position="246"/>
    </location>
</feature>
<accession>A0A7I9VG50</accession>
<evidence type="ECO:0000313" key="3">
    <source>
        <dbReference type="Proteomes" id="UP000444960"/>
    </source>
</evidence>
<feature type="compositionally biased region" description="Basic residues" evidence="1">
    <location>
        <begin position="204"/>
        <end position="224"/>
    </location>
</feature>
<feature type="region of interest" description="Disordered" evidence="1">
    <location>
        <begin position="125"/>
        <end position="263"/>
    </location>
</feature>
<comment type="caution">
    <text evidence="2">The sequence shown here is derived from an EMBL/GenBank/DDBJ whole genome shotgun (WGS) entry which is preliminary data.</text>
</comment>
<dbReference type="Proteomes" id="UP000444960">
    <property type="component" value="Unassembled WGS sequence"/>
</dbReference>
<reference evidence="3" key="1">
    <citation type="submission" date="2019-06" db="EMBL/GenBank/DDBJ databases">
        <title>Gordonia isolated from sludge of a wastewater treatment plant.</title>
        <authorList>
            <person name="Tamura T."/>
            <person name="Aoyama K."/>
            <person name="Kang Y."/>
            <person name="Saito S."/>
            <person name="Akiyama N."/>
            <person name="Yazawa K."/>
            <person name="Gonoi T."/>
            <person name="Mikami Y."/>
        </authorList>
    </citation>
    <scope>NUCLEOTIDE SEQUENCE [LARGE SCALE GENOMIC DNA]</scope>
    <source>
        <strain evidence="3">NBRC 107696</strain>
    </source>
</reference>